<sequence length="69" mass="7761">MRERVGSRVRSLRGVAVVTHVHRLVADVMGAHVQDVSGINRETAAQAKLPLEWDFQRVTVQNDALEDRL</sequence>
<comment type="caution">
    <text evidence="1">The sequence shown here is derived from an EMBL/GenBank/DDBJ whole genome shotgun (WGS) entry which is preliminary data.</text>
</comment>
<organism evidence="1 2">
    <name type="scientific">Pleurodeles waltl</name>
    <name type="common">Iberian ribbed newt</name>
    <dbReference type="NCBI Taxonomy" id="8319"/>
    <lineage>
        <taxon>Eukaryota</taxon>
        <taxon>Metazoa</taxon>
        <taxon>Chordata</taxon>
        <taxon>Craniata</taxon>
        <taxon>Vertebrata</taxon>
        <taxon>Euteleostomi</taxon>
        <taxon>Amphibia</taxon>
        <taxon>Batrachia</taxon>
        <taxon>Caudata</taxon>
        <taxon>Salamandroidea</taxon>
        <taxon>Salamandridae</taxon>
        <taxon>Pleurodelinae</taxon>
        <taxon>Pleurodeles</taxon>
    </lineage>
</organism>
<dbReference type="EMBL" id="JANPWB010000010">
    <property type="protein sequence ID" value="KAJ1142906.1"/>
    <property type="molecule type" value="Genomic_DNA"/>
</dbReference>
<name>A0AAV7QQZ3_PLEWA</name>
<dbReference type="AlphaFoldDB" id="A0AAV7QQZ3"/>
<protein>
    <submittedName>
        <fullName evidence="1">Uncharacterized protein</fullName>
    </submittedName>
</protein>
<gene>
    <name evidence="1" type="ORF">NDU88_009218</name>
</gene>
<proteinExistence type="predicted"/>
<evidence type="ECO:0000313" key="2">
    <source>
        <dbReference type="Proteomes" id="UP001066276"/>
    </source>
</evidence>
<dbReference type="Proteomes" id="UP001066276">
    <property type="component" value="Chromosome 6"/>
</dbReference>
<accession>A0AAV7QQZ3</accession>
<keyword evidence="2" id="KW-1185">Reference proteome</keyword>
<evidence type="ECO:0000313" key="1">
    <source>
        <dbReference type="EMBL" id="KAJ1142906.1"/>
    </source>
</evidence>
<reference evidence="1" key="1">
    <citation type="journal article" date="2022" name="bioRxiv">
        <title>Sequencing and chromosome-scale assembly of the giantPleurodeles waltlgenome.</title>
        <authorList>
            <person name="Brown T."/>
            <person name="Elewa A."/>
            <person name="Iarovenko S."/>
            <person name="Subramanian E."/>
            <person name="Araus A.J."/>
            <person name="Petzold A."/>
            <person name="Susuki M."/>
            <person name="Suzuki K.-i.T."/>
            <person name="Hayashi T."/>
            <person name="Toyoda A."/>
            <person name="Oliveira C."/>
            <person name="Osipova E."/>
            <person name="Leigh N.D."/>
            <person name="Simon A."/>
            <person name="Yun M.H."/>
        </authorList>
    </citation>
    <scope>NUCLEOTIDE SEQUENCE</scope>
    <source>
        <strain evidence="1">20211129_DDA</strain>
        <tissue evidence="1">Liver</tissue>
    </source>
</reference>